<name>A0ABP8YMF6_9MICO</name>
<evidence type="ECO:0000256" key="1">
    <source>
        <dbReference type="SAM" id="Phobius"/>
    </source>
</evidence>
<keyword evidence="3" id="KW-1185">Reference proteome</keyword>
<evidence type="ECO:0000313" key="3">
    <source>
        <dbReference type="Proteomes" id="UP001500556"/>
    </source>
</evidence>
<organism evidence="2 3">
    <name type="scientific">Pedococcus ginsenosidimutans</name>
    <dbReference type="NCBI Taxonomy" id="490570"/>
    <lineage>
        <taxon>Bacteria</taxon>
        <taxon>Bacillati</taxon>
        <taxon>Actinomycetota</taxon>
        <taxon>Actinomycetes</taxon>
        <taxon>Micrococcales</taxon>
        <taxon>Intrasporangiaceae</taxon>
        <taxon>Pedococcus</taxon>
    </lineage>
</organism>
<keyword evidence="1" id="KW-0812">Transmembrane</keyword>
<dbReference type="Proteomes" id="UP001500556">
    <property type="component" value="Unassembled WGS sequence"/>
</dbReference>
<evidence type="ECO:0008006" key="4">
    <source>
        <dbReference type="Google" id="ProtNLM"/>
    </source>
</evidence>
<comment type="caution">
    <text evidence="2">The sequence shown here is derived from an EMBL/GenBank/DDBJ whole genome shotgun (WGS) entry which is preliminary data.</text>
</comment>
<gene>
    <name evidence="2" type="ORF">GCM10025782_35190</name>
</gene>
<dbReference type="EMBL" id="BAABLO010000013">
    <property type="protein sequence ID" value="GAA4732816.1"/>
    <property type="molecule type" value="Genomic_DNA"/>
</dbReference>
<evidence type="ECO:0000313" key="2">
    <source>
        <dbReference type="EMBL" id="GAA4732816.1"/>
    </source>
</evidence>
<reference evidence="3" key="1">
    <citation type="journal article" date="2019" name="Int. J. Syst. Evol. Microbiol.">
        <title>The Global Catalogue of Microorganisms (GCM) 10K type strain sequencing project: providing services to taxonomists for standard genome sequencing and annotation.</title>
        <authorList>
            <consortium name="The Broad Institute Genomics Platform"/>
            <consortium name="The Broad Institute Genome Sequencing Center for Infectious Disease"/>
            <person name="Wu L."/>
            <person name="Ma J."/>
        </authorList>
    </citation>
    <scope>NUCLEOTIDE SEQUENCE [LARGE SCALE GENOMIC DNA]</scope>
    <source>
        <strain evidence="3">JCM 18961</strain>
    </source>
</reference>
<feature type="transmembrane region" description="Helical" evidence="1">
    <location>
        <begin position="20"/>
        <end position="39"/>
    </location>
</feature>
<keyword evidence="1" id="KW-0472">Membrane</keyword>
<protein>
    <recommendedName>
        <fullName evidence="4">Gram-positive cocci surface proteins LPxTG domain-containing protein</fullName>
    </recommendedName>
</protein>
<proteinExistence type="predicted"/>
<sequence length="49" mass="5502">MAPCTDTTPVGTEYPRPMTPLAKLVLLVALVAVAFWLLTKFRDNGRNRR</sequence>
<keyword evidence="1" id="KW-1133">Transmembrane helix</keyword>
<accession>A0ABP8YMF6</accession>